<dbReference type="EMBL" id="FLRJ01000097">
    <property type="protein sequence ID" value="SBT72638.1"/>
    <property type="molecule type" value="Genomic_DNA"/>
</dbReference>
<organism evidence="3 4">
    <name type="scientific">Plasmodium ovale</name>
    <name type="common">malaria parasite P. ovale</name>
    <dbReference type="NCBI Taxonomy" id="36330"/>
    <lineage>
        <taxon>Eukaryota</taxon>
        <taxon>Sar</taxon>
        <taxon>Alveolata</taxon>
        <taxon>Apicomplexa</taxon>
        <taxon>Aconoidasida</taxon>
        <taxon>Haemosporida</taxon>
        <taxon>Plasmodiidae</taxon>
        <taxon>Plasmodium</taxon>
        <taxon>Plasmodium (Plasmodium)</taxon>
    </lineage>
</organism>
<evidence type="ECO:0000313" key="3">
    <source>
        <dbReference type="EMBL" id="SBT72638.1"/>
    </source>
</evidence>
<dbReference type="VEuPathDB" id="PlasmoDB:POWCR01_000040300"/>
<name>A0A1C3KG58_PLAOA</name>
<sequence length="196" mass="22963">MWKINIVLTFVLVSIISLSNIISNDASSELRLGCRSPRLLAQKTLNVKEFPIQSYMKQKGNGSFFPFFAGIPLYKFLNSKQPTSLSINDVLDITKYFFWFITEKEKCYLLYRYSNHTRKNYDDMMCKLAYHCRHLEYSYNLPKNILNKSLEVCKHGLMKDFEGMEKCANKYITDYIKTSKCSCSSFEEFVMSLDNT</sequence>
<evidence type="ECO:0000256" key="1">
    <source>
        <dbReference type="SAM" id="SignalP"/>
    </source>
</evidence>
<evidence type="ECO:0000259" key="2">
    <source>
        <dbReference type="Pfam" id="PF09687"/>
    </source>
</evidence>
<dbReference type="InterPro" id="IPR044885">
    <property type="entry name" value="PRESA_N_sf"/>
</dbReference>
<dbReference type="Gene3D" id="6.10.280.180">
    <property type="entry name" value="Plasmodium RESA, N-terminal helical domain"/>
    <property type="match status" value="1"/>
</dbReference>
<feature type="signal peptide" evidence="1">
    <location>
        <begin position="1"/>
        <end position="21"/>
    </location>
</feature>
<proteinExistence type="predicted"/>
<feature type="domain" description="Plasmodium RESA N-terminal" evidence="2">
    <location>
        <begin position="91"/>
        <end position="193"/>
    </location>
</feature>
<dbReference type="InterPro" id="IPR019111">
    <property type="entry name" value="PRESA_N"/>
</dbReference>
<reference evidence="3 4" key="1">
    <citation type="submission" date="2016-06" db="EMBL/GenBank/DDBJ databases">
        <authorList>
            <consortium name="Pathogen Informatics"/>
        </authorList>
    </citation>
    <scope>NUCLEOTIDE SEQUENCE [LARGE SCALE GENOMIC DNA]</scope>
</reference>
<accession>A0A1C3KG58</accession>
<dbReference type="Proteomes" id="UP000243200">
    <property type="component" value="Unassembled WGS sequence"/>
</dbReference>
<evidence type="ECO:0000313" key="4">
    <source>
        <dbReference type="Proteomes" id="UP000243200"/>
    </source>
</evidence>
<gene>
    <name evidence="3" type="primary">PowCR01_000040300</name>
    <name evidence="3" type="ORF">POWCR01_000040300</name>
</gene>
<feature type="chain" id="PRO_5008677744" evidence="1">
    <location>
        <begin position="22"/>
        <end position="196"/>
    </location>
</feature>
<dbReference type="Pfam" id="PF09687">
    <property type="entry name" value="PRESAN"/>
    <property type="match status" value="1"/>
</dbReference>
<protein>
    <submittedName>
        <fullName evidence="3">Plasmodium RESA N-terminal, putative</fullName>
    </submittedName>
</protein>
<keyword evidence="1" id="KW-0732">Signal</keyword>
<dbReference type="AlphaFoldDB" id="A0A1C3KG58"/>
<dbReference type="VEuPathDB" id="PlasmoDB:PocGH01_00219500"/>